<feature type="transmembrane region" description="Helical" evidence="1">
    <location>
        <begin position="246"/>
        <end position="267"/>
    </location>
</feature>
<organism evidence="2 3">
    <name type="scientific">Aspergillus calidoustus</name>
    <dbReference type="NCBI Taxonomy" id="454130"/>
    <lineage>
        <taxon>Eukaryota</taxon>
        <taxon>Fungi</taxon>
        <taxon>Dikarya</taxon>
        <taxon>Ascomycota</taxon>
        <taxon>Pezizomycotina</taxon>
        <taxon>Eurotiomycetes</taxon>
        <taxon>Eurotiomycetidae</taxon>
        <taxon>Eurotiales</taxon>
        <taxon>Aspergillaceae</taxon>
        <taxon>Aspergillus</taxon>
        <taxon>Aspergillus subgen. Nidulantes</taxon>
    </lineage>
</organism>
<keyword evidence="1" id="KW-0812">Transmembrane</keyword>
<dbReference type="AlphaFoldDB" id="A0A0U5FU43"/>
<keyword evidence="1" id="KW-0472">Membrane</keyword>
<dbReference type="EMBL" id="CDMC01000003">
    <property type="protein sequence ID" value="CEL03040.1"/>
    <property type="molecule type" value="Genomic_DNA"/>
</dbReference>
<evidence type="ECO:0000313" key="2">
    <source>
        <dbReference type="EMBL" id="CEL03040.1"/>
    </source>
</evidence>
<dbReference type="Proteomes" id="UP000054771">
    <property type="component" value="Unassembled WGS sequence"/>
</dbReference>
<feature type="transmembrane region" description="Helical" evidence="1">
    <location>
        <begin position="177"/>
        <end position="201"/>
    </location>
</feature>
<feature type="transmembrane region" description="Helical" evidence="1">
    <location>
        <begin position="84"/>
        <end position="104"/>
    </location>
</feature>
<accession>A0A0U5FU43</accession>
<dbReference type="OMA" id="KAFFFAK"/>
<feature type="transmembrane region" description="Helical" evidence="1">
    <location>
        <begin position="125"/>
        <end position="144"/>
    </location>
</feature>
<evidence type="ECO:0000313" key="3">
    <source>
        <dbReference type="Proteomes" id="UP000054771"/>
    </source>
</evidence>
<dbReference type="STRING" id="454130.A0A0U5FU43"/>
<proteinExistence type="predicted"/>
<protein>
    <submittedName>
        <fullName evidence="2">Uncharacterized protein</fullName>
    </submittedName>
</protein>
<reference evidence="3" key="1">
    <citation type="journal article" date="2016" name="Genome Announc.">
        <title>Draft genome sequences of fungus Aspergillus calidoustus.</title>
        <authorList>
            <person name="Horn F."/>
            <person name="Linde J."/>
            <person name="Mattern D.J."/>
            <person name="Walther G."/>
            <person name="Guthke R."/>
            <person name="Scherlach K."/>
            <person name="Martin K."/>
            <person name="Brakhage A.A."/>
            <person name="Petzke L."/>
            <person name="Valiante V."/>
        </authorList>
    </citation>
    <scope>NUCLEOTIDE SEQUENCE [LARGE SCALE GENOMIC DNA]</scope>
    <source>
        <strain evidence="3">SF006504</strain>
    </source>
</reference>
<sequence>MSPLPSSPATTTICHINGDEDLYGIGVRTGIYAQWVATLLSRTLRVPEEITASDDANLCFQLALTAVLLFVLTGRKEPFMPVEALIALPLCFGGFAAASAPFSLPTTAAAAAAAPCRQATSLVRFLCSLHLFGILAGVSCWFWWYGIEHGHNVAGDQCPYYTFLFAKVKVSDSLIGFYRFLAVVGCVVFAGIEAVLLVMMVHVVSRCSRHELATYLLNAQMPIMPKPSSTTTGATACLQAPWASRIMALLCLVIMAVMVMVVEFTISWNGVNGINDLKAAGQALPLAVGIAGVVRVLYRGLKSRVGVGSGHGGGLVDELDLALA</sequence>
<evidence type="ECO:0000256" key="1">
    <source>
        <dbReference type="SAM" id="Phobius"/>
    </source>
</evidence>
<keyword evidence="3" id="KW-1185">Reference proteome</keyword>
<feature type="transmembrane region" description="Helical" evidence="1">
    <location>
        <begin position="279"/>
        <end position="298"/>
    </location>
</feature>
<name>A0A0U5FU43_ASPCI</name>
<dbReference type="OrthoDB" id="3945378at2759"/>
<keyword evidence="1" id="KW-1133">Transmembrane helix</keyword>
<gene>
    <name evidence="2" type="ORF">ASPCAL04198</name>
</gene>